<evidence type="ECO:0000313" key="3">
    <source>
        <dbReference type="Proteomes" id="UP000266841"/>
    </source>
</evidence>
<reference evidence="2 3" key="1">
    <citation type="journal article" date="2012" name="Genome Biol.">
        <title>Genome and low-iron response of an oceanic diatom adapted to chronic iron limitation.</title>
        <authorList>
            <person name="Lommer M."/>
            <person name="Specht M."/>
            <person name="Roy A.S."/>
            <person name="Kraemer L."/>
            <person name="Andreson R."/>
            <person name="Gutowska M.A."/>
            <person name="Wolf J."/>
            <person name="Bergner S.V."/>
            <person name="Schilhabel M.B."/>
            <person name="Klostermeier U.C."/>
            <person name="Beiko R.G."/>
            <person name="Rosenstiel P."/>
            <person name="Hippler M."/>
            <person name="Laroche J."/>
        </authorList>
    </citation>
    <scope>NUCLEOTIDE SEQUENCE [LARGE SCALE GENOMIC DNA]</scope>
    <source>
        <strain evidence="2 3">CCMP1005</strain>
    </source>
</reference>
<protein>
    <submittedName>
        <fullName evidence="2">Uncharacterized protein</fullName>
    </submittedName>
</protein>
<feature type="compositionally biased region" description="Basic and acidic residues" evidence="1">
    <location>
        <begin position="39"/>
        <end position="55"/>
    </location>
</feature>
<dbReference type="AlphaFoldDB" id="K0RYV4"/>
<keyword evidence="3" id="KW-1185">Reference proteome</keyword>
<evidence type="ECO:0000313" key="2">
    <source>
        <dbReference type="EMBL" id="EJK58988.1"/>
    </source>
</evidence>
<dbReference type="Proteomes" id="UP000266841">
    <property type="component" value="Unassembled WGS sequence"/>
</dbReference>
<feature type="non-terminal residue" evidence="2">
    <location>
        <position position="114"/>
    </location>
</feature>
<organism evidence="2 3">
    <name type="scientific">Thalassiosira oceanica</name>
    <name type="common">Marine diatom</name>
    <dbReference type="NCBI Taxonomy" id="159749"/>
    <lineage>
        <taxon>Eukaryota</taxon>
        <taxon>Sar</taxon>
        <taxon>Stramenopiles</taxon>
        <taxon>Ochrophyta</taxon>
        <taxon>Bacillariophyta</taxon>
        <taxon>Coscinodiscophyceae</taxon>
        <taxon>Thalassiosirophycidae</taxon>
        <taxon>Thalassiosirales</taxon>
        <taxon>Thalassiosiraceae</taxon>
        <taxon>Thalassiosira</taxon>
    </lineage>
</organism>
<feature type="region of interest" description="Disordered" evidence="1">
    <location>
        <begin position="39"/>
        <end position="114"/>
    </location>
</feature>
<proteinExistence type="predicted"/>
<evidence type="ECO:0000256" key="1">
    <source>
        <dbReference type="SAM" id="MobiDB-lite"/>
    </source>
</evidence>
<gene>
    <name evidence="2" type="ORF">THAOC_20847</name>
</gene>
<accession>K0RYV4</accession>
<feature type="compositionally biased region" description="Polar residues" evidence="1">
    <location>
        <begin position="94"/>
        <end position="103"/>
    </location>
</feature>
<sequence>MKDERRNCNPFPDARRSVAVFQSAEHGLPRVCFELPREEQARRLGKGDGRERRTPLEGTKLNPEPFPRRSGVRPPPEPEPEPQPPVRPLPVLGSSKSAQSQPRPSLPVLTCDCR</sequence>
<dbReference type="EMBL" id="AGNL01023867">
    <property type="protein sequence ID" value="EJK58988.1"/>
    <property type="molecule type" value="Genomic_DNA"/>
</dbReference>
<comment type="caution">
    <text evidence="2">The sequence shown here is derived from an EMBL/GenBank/DDBJ whole genome shotgun (WGS) entry which is preliminary data.</text>
</comment>
<name>K0RYV4_THAOC</name>
<feature type="compositionally biased region" description="Pro residues" evidence="1">
    <location>
        <begin position="73"/>
        <end position="88"/>
    </location>
</feature>